<evidence type="ECO:0000313" key="11">
    <source>
        <dbReference type="EMBL" id="EEN44782.1"/>
    </source>
</evidence>
<dbReference type="GO" id="GO:0005634">
    <property type="term" value="C:nucleus"/>
    <property type="evidence" value="ECO:0007669"/>
    <property type="project" value="UniProtKB-ARBA"/>
</dbReference>
<feature type="binding site" evidence="8">
    <location>
        <position position="414"/>
    </location>
    <ligand>
        <name>S-adenosyl-L-methionine</name>
        <dbReference type="ChEBI" id="CHEBI:59789"/>
    </ligand>
</feature>
<dbReference type="InterPro" id="IPR050851">
    <property type="entry name" value="mRNA_Cap_2O-Ribose_MeTrfase"/>
</dbReference>
<dbReference type="InParanoid" id="C3ZRI2"/>
<dbReference type="SUPFAM" id="SSF53335">
    <property type="entry name" value="S-adenosyl-L-methionine-dependent methyltransferases"/>
    <property type="match status" value="1"/>
</dbReference>
<keyword evidence="6" id="KW-0507">mRNA processing</keyword>
<dbReference type="InterPro" id="IPR002877">
    <property type="entry name" value="RNA_MeTrfase_FtsJ_dom"/>
</dbReference>
<dbReference type="Gene3D" id="3.40.50.12760">
    <property type="match status" value="2"/>
</dbReference>
<keyword evidence="3 8" id="KW-0489">Methyltransferase</keyword>
<dbReference type="GO" id="GO:0032259">
    <property type="term" value="P:methylation"/>
    <property type="evidence" value="ECO:0007669"/>
    <property type="project" value="UniProtKB-KW"/>
</dbReference>
<dbReference type="InterPro" id="IPR025807">
    <property type="entry name" value="Adrift-typ_MeTrfase"/>
</dbReference>
<dbReference type="STRING" id="7739.C3ZRI2"/>
<keyword evidence="5 8" id="KW-0949">S-adenosyl-L-methionine</keyword>
<evidence type="ECO:0000256" key="4">
    <source>
        <dbReference type="ARBA" id="ARBA00022679"/>
    </source>
</evidence>
<feature type="domain" description="Adrift-type SAM-dependent 2'-O-MTase" evidence="10">
    <location>
        <begin position="120"/>
        <end position="501"/>
    </location>
</feature>
<evidence type="ECO:0000256" key="1">
    <source>
        <dbReference type="ARBA" id="ARBA00012770"/>
    </source>
</evidence>
<evidence type="ECO:0000256" key="6">
    <source>
        <dbReference type="ARBA" id="ARBA00023042"/>
    </source>
</evidence>
<feature type="compositionally biased region" description="Basic and acidic residues" evidence="9">
    <location>
        <begin position="794"/>
        <end position="805"/>
    </location>
</feature>
<dbReference type="Pfam" id="PF01728">
    <property type="entry name" value="FtsJ"/>
    <property type="match status" value="1"/>
</dbReference>
<evidence type="ECO:0000256" key="9">
    <source>
        <dbReference type="SAM" id="MobiDB-lite"/>
    </source>
</evidence>
<dbReference type="InterPro" id="IPR029063">
    <property type="entry name" value="SAM-dependent_MTases_sf"/>
</dbReference>
<feature type="compositionally biased region" description="Basic residues" evidence="9">
    <location>
        <begin position="18"/>
        <end position="28"/>
    </location>
</feature>
<evidence type="ECO:0000256" key="3">
    <source>
        <dbReference type="ARBA" id="ARBA00022603"/>
    </source>
</evidence>
<feature type="region of interest" description="Disordered" evidence="9">
    <location>
        <begin position="785"/>
        <end position="805"/>
    </location>
</feature>
<proteinExistence type="predicted"/>
<name>C3ZRI2_BRAFL</name>
<dbReference type="PANTHER" id="PTHR16121:SF2">
    <property type="entry name" value="CAP-SPECIFIC MRNA (NUCLEOSIDE-2'-O-)-METHYLTRANSFERASE 2"/>
    <property type="match status" value="1"/>
</dbReference>
<protein>
    <recommendedName>
        <fullName evidence="2">Cap-specific mRNA (nucleoside-2'-O-)-methyltransferase 2</fullName>
        <ecNumber evidence="1">2.1.1.296</ecNumber>
    </recommendedName>
</protein>
<reference evidence="11" key="1">
    <citation type="journal article" date="2008" name="Nature">
        <title>The amphioxus genome and the evolution of the chordate karyotype.</title>
        <authorList>
            <consortium name="US DOE Joint Genome Institute (JGI-PGF)"/>
            <person name="Putnam N.H."/>
            <person name="Butts T."/>
            <person name="Ferrier D.E.K."/>
            <person name="Furlong R.F."/>
            <person name="Hellsten U."/>
            <person name="Kawashima T."/>
            <person name="Robinson-Rechavi M."/>
            <person name="Shoguchi E."/>
            <person name="Terry A."/>
            <person name="Yu J.-K."/>
            <person name="Benito-Gutierrez E.L."/>
            <person name="Dubchak I."/>
            <person name="Garcia-Fernandez J."/>
            <person name="Gibson-Brown J.J."/>
            <person name="Grigoriev I.V."/>
            <person name="Horton A.C."/>
            <person name="de Jong P.J."/>
            <person name="Jurka J."/>
            <person name="Kapitonov V.V."/>
            <person name="Kohara Y."/>
            <person name="Kuroki Y."/>
            <person name="Lindquist E."/>
            <person name="Lucas S."/>
            <person name="Osoegawa K."/>
            <person name="Pennacchio L.A."/>
            <person name="Salamov A.A."/>
            <person name="Satou Y."/>
            <person name="Sauka-Spengler T."/>
            <person name="Schmutz J."/>
            <person name="Shin-I T."/>
            <person name="Toyoda A."/>
            <person name="Bronner-Fraser M."/>
            <person name="Fujiyama A."/>
            <person name="Holland L.Z."/>
            <person name="Holland P.W.H."/>
            <person name="Satoh N."/>
            <person name="Rokhsar D.S."/>
        </authorList>
    </citation>
    <scope>NUCLEOTIDE SEQUENCE [LARGE SCALE GENOMIC DNA]</scope>
    <source>
        <strain evidence="11">S238N-H82</strain>
        <tissue evidence="11">Testes</tissue>
    </source>
</reference>
<evidence type="ECO:0000259" key="10">
    <source>
        <dbReference type="PROSITE" id="PS51614"/>
    </source>
</evidence>
<dbReference type="GO" id="GO:0006370">
    <property type="term" value="P:7-methylguanosine mRNA capping"/>
    <property type="evidence" value="ECO:0007669"/>
    <property type="project" value="UniProtKB-KW"/>
</dbReference>
<comment type="catalytic activity">
    <reaction evidence="7">
        <text>a 5'-end (N(7)-methyl 5'-triphosphoguanosine)-(2'-O-methyl-ribonucleoside)-(ribonucleotide) in mRNA + S-adenosyl-L-methionine = a 5'-end (N(7)-methyl 5'-triphosphoguanosine)-(2'-O-methyl-ribonucleoside)-(2'-O-methyl-ribonucleotide) in mRNA + S-adenosyl-L-homocysteine + H(+)</text>
        <dbReference type="Rhea" id="RHEA:67024"/>
        <dbReference type="Rhea" id="RHEA-COMP:17169"/>
        <dbReference type="Rhea" id="RHEA-COMP:17170"/>
        <dbReference type="ChEBI" id="CHEBI:15378"/>
        <dbReference type="ChEBI" id="CHEBI:57856"/>
        <dbReference type="ChEBI" id="CHEBI:59789"/>
        <dbReference type="ChEBI" id="CHEBI:167612"/>
        <dbReference type="ChEBI" id="CHEBI:167614"/>
        <dbReference type="EC" id="2.1.1.296"/>
    </reaction>
</comment>
<dbReference type="eggNOG" id="KOG3674">
    <property type="taxonomic scope" value="Eukaryota"/>
</dbReference>
<feature type="active site" description="Proton acceptor" evidence="8">
    <location>
        <position position="454"/>
    </location>
</feature>
<gene>
    <name evidence="11" type="ORF">BRAFLDRAFT_125627</name>
</gene>
<dbReference type="EC" id="2.1.1.296" evidence="1"/>
<keyword evidence="6" id="KW-0506">mRNA capping</keyword>
<dbReference type="PANTHER" id="PTHR16121">
    <property type="entry name" value="CAP-SPECIFIC MRNA (NUCLEOSIDE-2'-O-)-METHYLTRANSFERASE 1-RELATED"/>
    <property type="match status" value="1"/>
</dbReference>
<keyword evidence="4 8" id="KW-0808">Transferase</keyword>
<evidence type="ECO:0000256" key="7">
    <source>
        <dbReference type="ARBA" id="ARBA00049477"/>
    </source>
</evidence>
<accession>C3ZRI2</accession>
<dbReference type="AlphaFoldDB" id="C3ZRI2"/>
<sequence length="805" mass="90713">MSHKRPHPSPRQPYPKQHGNKPRPRRHHFTQDVWDETERLFSKTFSFQKPEDDPWRLPPAEVFFTNQNQPFPQLLEMKEELNRVKGLLSDKEIRSWHEHTNQTNRAGKVISHLKQTIHPQLCTQAWCKFHEIVSTFPLVSDAAVENGVFNSVHVCEAPGAFITSLNHFLANWRVDCEWNWVGNSLNPYYEGNDLEHTIDDDRFIFGTLSNWHFGADNTGDIMSTENLRHLKTFVADIQPIHLVTADGSIDCQKNPGEQESIVSQLHYCEVVTADGSIDCQKNPGEQESIVSQLHYCEVVTADGSIDCQKNPGEQESIVSQLHYCEVVTADGSIDCQKNPGEQESIVSQLHYCEVVTADGSIDCQKNPGEQESIVSQLHYCKQVTADGSIDCQKNPGEQESIVSQLHYCEVVTADGSIDCQKNPGEQESIVSQLHYCEVVSALQLLGEGGALVVKKFTMLEPSSACLMYLLNCAFQEVHVFKPVTSKSGNSEVYVVCVGYSGQETLAGHMDKLMENFKPAGHENDLFPCETLPETFTSQLVSCCRQFTELQCETIQENLRLFDAPSEEMAEHIRQARECCAQEYVHRYQLRPIRKDDRIYTEAATRSQFTSDLRKQLQGSFNERQQLAQLPWAQKILHDGGGGQVPERTAIAMLEEPEPSPDAVHDMVYPVVGRVVRRIRNSRFCDVHMLGQWNEALDKAQILLPENRPLLTKLQEEFTESSEDEAFLVLKGQQLSQSLLPKVLCLTNSNVLKMLKPYLSAGLGPKIFSVDSDPVEMFLALKEVTPGGDVSPVSPEDRTGVLQDSR</sequence>
<dbReference type="EMBL" id="GG666666">
    <property type="protein sequence ID" value="EEN44782.1"/>
    <property type="molecule type" value="Genomic_DNA"/>
</dbReference>
<dbReference type="PROSITE" id="PS51614">
    <property type="entry name" value="SAM_MT_ADRIFT"/>
    <property type="match status" value="1"/>
</dbReference>
<evidence type="ECO:0000256" key="2">
    <source>
        <dbReference type="ARBA" id="ARBA00021134"/>
    </source>
</evidence>
<evidence type="ECO:0000256" key="8">
    <source>
        <dbReference type="PROSITE-ProRule" id="PRU00946"/>
    </source>
</evidence>
<feature type="binding site" evidence="8">
    <location>
        <position position="159"/>
    </location>
    <ligand>
        <name>S-adenosyl-L-methionine</name>
        <dbReference type="ChEBI" id="CHEBI:59789"/>
    </ligand>
</feature>
<dbReference type="GO" id="GO:0004483">
    <property type="term" value="F:methyltransferase cap1 activity"/>
    <property type="evidence" value="ECO:0007669"/>
    <property type="project" value="UniProtKB-ARBA"/>
</dbReference>
<dbReference type="GO" id="GO:0120550">
    <property type="term" value="F:methyltransferase cap2 activity"/>
    <property type="evidence" value="ECO:0007669"/>
    <property type="project" value="UniProtKB-EC"/>
</dbReference>
<evidence type="ECO:0000256" key="5">
    <source>
        <dbReference type="ARBA" id="ARBA00022691"/>
    </source>
</evidence>
<organism>
    <name type="scientific">Branchiostoma floridae</name>
    <name type="common">Florida lancelet</name>
    <name type="synonym">Amphioxus</name>
    <dbReference type="NCBI Taxonomy" id="7739"/>
    <lineage>
        <taxon>Eukaryota</taxon>
        <taxon>Metazoa</taxon>
        <taxon>Chordata</taxon>
        <taxon>Cephalochordata</taxon>
        <taxon>Leptocardii</taxon>
        <taxon>Amphioxiformes</taxon>
        <taxon>Branchiostomatidae</taxon>
        <taxon>Branchiostoma</taxon>
    </lineage>
</organism>
<feature type="binding site" evidence="8">
    <location>
        <position position="178"/>
    </location>
    <ligand>
        <name>S-adenosyl-L-methionine</name>
        <dbReference type="ChEBI" id="CHEBI:59789"/>
    </ligand>
</feature>
<feature type="region of interest" description="Disordered" evidence="9">
    <location>
        <begin position="1"/>
        <end position="31"/>
    </location>
</feature>